<keyword evidence="4" id="KW-1185">Reference proteome</keyword>
<feature type="region of interest" description="Disordered" evidence="2">
    <location>
        <begin position="1"/>
        <end position="86"/>
    </location>
</feature>
<organism evidence="3 4">
    <name type="scientific">Batrachochytrium salamandrivorans</name>
    <dbReference type="NCBI Taxonomy" id="1357716"/>
    <lineage>
        <taxon>Eukaryota</taxon>
        <taxon>Fungi</taxon>
        <taxon>Fungi incertae sedis</taxon>
        <taxon>Chytridiomycota</taxon>
        <taxon>Chytridiomycota incertae sedis</taxon>
        <taxon>Chytridiomycetes</taxon>
        <taxon>Rhizophydiales</taxon>
        <taxon>Rhizophydiales incertae sedis</taxon>
        <taxon>Batrachochytrium</taxon>
    </lineage>
</organism>
<feature type="compositionally biased region" description="Polar residues" evidence="2">
    <location>
        <begin position="35"/>
        <end position="44"/>
    </location>
</feature>
<dbReference type="EMBL" id="JAFCIX010000313">
    <property type="protein sequence ID" value="KAH6595114.1"/>
    <property type="molecule type" value="Genomic_DNA"/>
</dbReference>
<name>A0ABQ8FBC3_9FUNG</name>
<accession>A0ABQ8FBC3</accession>
<evidence type="ECO:0000313" key="4">
    <source>
        <dbReference type="Proteomes" id="UP001648503"/>
    </source>
</evidence>
<reference evidence="3 4" key="1">
    <citation type="submission" date="2021-02" db="EMBL/GenBank/DDBJ databases">
        <title>Variation within the Batrachochytrium salamandrivorans European outbreak.</title>
        <authorList>
            <person name="Kelly M."/>
            <person name="Pasmans F."/>
            <person name="Shea T.P."/>
            <person name="Munoz J.F."/>
            <person name="Carranza S."/>
            <person name="Cuomo C.A."/>
            <person name="Martel A."/>
        </authorList>
    </citation>
    <scope>NUCLEOTIDE SEQUENCE [LARGE SCALE GENOMIC DNA]</scope>
    <source>
        <strain evidence="3 4">AMFP18/2</strain>
    </source>
</reference>
<feature type="compositionally biased region" description="Low complexity" evidence="2">
    <location>
        <begin position="61"/>
        <end position="82"/>
    </location>
</feature>
<evidence type="ECO:0000256" key="2">
    <source>
        <dbReference type="SAM" id="MobiDB-lite"/>
    </source>
</evidence>
<dbReference type="Proteomes" id="UP001648503">
    <property type="component" value="Unassembled WGS sequence"/>
</dbReference>
<sequence length="457" mass="52197">MSLDSECKRTRLSPPSPHHSLYSHHNQHRPHDAASQPQGRSSLLYNGLGISSIHPQSHDFPSPQLPQHQRPLPHQQHPNLQEQHVDPHSLLSCPKLQQILSAKNEVSDRVRNNKELAYVIESSPQIVHFFQLIQMDRISDRLDAIEQKLARIDHLERSLEKAMTTTPTTLQISSPCLVELKAIASRRMNGVRGAPYHCENENKEILKFLRQHPDSYRSLHNFVKEGQVHEEKIGSRFSELITNAKSGRKKLLVPKTSSQLFLPSMSSLDEWARVMFDARSDEPTLDQLARAAFLWFFRDHGHLLQTKLNGDNPTLACSCQNAYEHLPALHEYHAKKSSQAHIRLVTSFAKKNWLLSGFWREFDRAIDEVYQHSFCDRVVQQVIEIDRENYTTNSKAHGSMDGVHLVPPRDKPSRRSTDTSILSLAPSSVSYDGIRSYCSPAPVDEDWFSQSRGDDDS</sequence>
<protein>
    <submittedName>
        <fullName evidence="3">Uncharacterized protein</fullName>
    </submittedName>
</protein>
<evidence type="ECO:0000313" key="3">
    <source>
        <dbReference type="EMBL" id="KAH6595114.1"/>
    </source>
</evidence>
<feature type="coiled-coil region" evidence="1">
    <location>
        <begin position="135"/>
        <end position="165"/>
    </location>
</feature>
<comment type="caution">
    <text evidence="3">The sequence shown here is derived from an EMBL/GenBank/DDBJ whole genome shotgun (WGS) entry which is preliminary data.</text>
</comment>
<evidence type="ECO:0000256" key="1">
    <source>
        <dbReference type="SAM" id="Coils"/>
    </source>
</evidence>
<feature type="region of interest" description="Disordered" evidence="2">
    <location>
        <begin position="393"/>
        <end position="419"/>
    </location>
</feature>
<proteinExistence type="predicted"/>
<gene>
    <name evidence="3" type="ORF">BASA50_006100</name>
</gene>
<feature type="compositionally biased region" description="Basic and acidic residues" evidence="2">
    <location>
        <begin position="407"/>
        <end position="417"/>
    </location>
</feature>
<keyword evidence="1" id="KW-0175">Coiled coil</keyword>